<organism evidence="1 2">
    <name type="scientific">Saccharopolyspora dendranthemae</name>
    <dbReference type="NCBI Taxonomy" id="1181886"/>
    <lineage>
        <taxon>Bacteria</taxon>
        <taxon>Bacillati</taxon>
        <taxon>Actinomycetota</taxon>
        <taxon>Actinomycetes</taxon>
        <taxon>Pseudonocardiales</taxon>
        <taxon>Pseudonocardiaceae</taxon>
        <taxon>Saccharopolyspora</taxon>
    </lineage>
</organism>
<evidence type="ECO:0000313" key="1">
    <source>
        <dbReference type="EMBL" id="TWG08816.1"/>
    </source>
</evidence>
<gene>
    <name evidence="1" type="ORF">FHU35_111442</name>
</gene>
<sequence length="246" mass="27354">MSPPSELPPLLSDERMGTYHRLAPEWGCDPFELYLLGIELASSYMADLHIVEIAMRNAMHDRLARKYGSDWWANAELLDDRSQTAVAKAHADARYGDGHRPGRLLAQLPLGFWVHLLEVGGHAGKPPYRERRAYEALLWRPALRHAFPSSTQRRADVHAVAARVYALRNRVAHHEPVVTGVRLPGVPHNAPGAYRSPHDLHNDIIALLRMISTPVGDWVAHHSRTPALLNLGEASASHCPAGADHH</sequence>
<dbReference type="Proteomes" id="UP000316184">
    <property type="component" value="Unassembled WGS sequence"/>
</dbReference>
<name>A0A561VB20_9PSEU</name>
<protein>
    <recommendedName>
        <fullName evidence="3">Abi-like protein</fullName>
    </recommendedName>
</protein>
<keyword evidence="2" id="KW-1185">Reference proteome</keyword>
<reference evidence="1 2" key="1">
    <citation type="submission" date="2019-06" db="EMBL/GenBank/DDBJ databases">
        <title>Sequencing the genomes of 1000 actinobacteria strains.</title>
        <authorList>
            <person name="Klenk H.-P."/>
        </authorList>
    </citation>
    <scope>NUCLEOTIDE SEQUENCE [LARGE SCALE GENOMIC DNA]</scope>
    <source>
        <strain evidence="1 2">DSM 46699</strain>
    </source>
</reference>
<accession>A0A561VB20</accession>
<dbReference type="AlphaFoldDB" id="A0A561VB20"/>
<evidence type="ECO:0008006" key="3">
    <source>
        <dbReference type="Google" id="ProtNLM"/>
    </source>
</evidence>
<proteinExistence type="predicted"/>
<dbReference type="EMBL" id="VIWX01000001">
    <property type="protein sequence ID" value="TWG08816.1"/>
    <property type="molecule type" value="Genomic_DNA"/>
</dbReference>
<comment type="caution">
    <text evidence="1">The sequence shown here is derived from an EMBL/GenBank/DDBJ whole genome shotgun (WGS) entry which is preliminary data.</text>
</comment>
<evidence type="ECO:0000313" key="2">
    <source>
        <dbReference type="Proteomes" id="UP000316184"/>
    </source>
</evidence>